<keyword evidence="6 12" id="KW-0862">Zinc</keyword>
<proteinExistence type="inferred from homology"/>
<dbReference type="InterPro" id="IPR001412">
    <property type="entry name" value="aa-tRNA-synth_I_CS"/>
</dbReference>
<gene>
    <name evidence="12" type="primary">ileS</name>
    <name evidence="16" type="ORF">EYC87_15810</name>
</gene>
<feature type="short sequence motif" description="'HIGH' region" evidence="12">
    <location>
        <begin position="58"/>
        <end position="68"/>
    </location>
</feature>
<dbReference type="PROSITE" id="PS00178">
    <property type="entry name" value="AA_TRNA_LIGASE_I"/>
    <property type="match status" value="1"/>
</dbReference>
<dbReference type="GO" id="GO:0004822">
    <property type="term" value="F:isoleucine-tRNA ligase activity"/>
    <property type="evidence" value="ECO:0007669"/>
    <property type="project" value="UniProtKB-EC"/>
</dbReference>
<dbReference type="EC" id="6.1.1.5" evidence="12"/>
<dbReference type="PANTHER" id="PTHR42765">
    <property type="entry name" value="SOLEUCYL-TRNA SYNTHETASE"/>
    <property type="match status" value="1"/>
</dbReference>
<evidence type="ECO:0000256" key="7">
    <source>
        <dbReference type="ARBA" id="ARBA00022840"/>
    </source>
</evidence>
<feature type="binding site" evidence="12">
    <location>
        <position position="900"/>
    </location>
    <ligand>
        <name>Zn(2+)</name>
        <dbReference type="ChEBI" id="CHEBI:29105"/>
    </ligand>
</feature>
<feature type="binding site" evidence="12">
    <location>
        <position position="897"/>
    </location>
    <ligand>
        <name>Zn(2+)</name>
        <dbReference type="ChEBI" id="CHEBI:29105"/>
    </ligand>
</feature>
<keyword evidence="3 12" id="KW-0436">Ligase</keyword>
<feature type="binding site" evidence="12">
    <location>
        <position position="602"/>
    </location>
    <ligand>
        <name>ATP</name>
        <dbReference type="ChEBI" id="CHEBI:30616"/>
    </ligand>
</feature>
<evidence type="ECO:0000256" key="1">
    <source>
        <dbReference type="ARBA" id="ARBA00006887"/>
    </source>
</evidence>
<dbReference type="SUPFAM" id="SSF52374">
    <property type="entry name" value="Nucleotidylyl transferase"/>
    <property type="match status" value="1"/>
</dbReference>
<dbReference type="CDD" id="cd07960">
    <property type="entry name" value="Anticodon_Ia_Ile_BEm"/>
    <property type="match status" value="1"/>
</dbReference>
<comment type="subcellular location">
    <subcellularLocation>
        <location evidence="12">Cytoplasm</location>
    </subcellularLocation>
</comment>
<comment type="caution">
    <text evidence="16">The sequence shown here is derived from an EMBL/GenBank/DDBJ whole genome shotgun (WGS) entry which is preliminary data.</text>
</comment>
<evidence type="ECO:0000256" key="4">
    <source>
        <dbReference type="ARBA" id="ARBA00022723"/>
    </source>
</evidence>
<evidence type="ECO:0000256" key="5">
    <source>
        <dbReference type="ARBA" id="ARBA00022741"/>
    </source>
</evidence>
<feature type="domain" description="Methionyl/Valyl/Leucyl/Isoleucyl-tRNA synthetase anticodon-binding" evidence="15">
    <location>
        <begin position="682"/>
        <end position="838"/>
    </location>
</feature>
<dbReference type="InterPro" id="IPR050081">
    <property type="entry name" value="Ile-tRNA_ligase"/>
</dbReference>
<dbReference type="InterPro" id="IPR002300">
    <property type="entry name" value="aa-tRNA-synth_Ia"/>
</dbReference>
<name>A0ABT3SYH7_9GAMM</name>
<comment type="function">
    <text evidence="10 12">Catalyzes the attachment of isoleucine to tRNA(Ile). As IleRS can inadvertently accommodate and process structurally similar amino acids such as valine, to avoid such errors it has two additional distinct tRNA(Ile)-dependent editing activities. One activity is designated as 'pretransfer' editing and involves the hydrolysis of activated Val-AMP. The other activity is designated 'posttransfer' editing and involves deacylation of mischarged Val-tRNA(Ile).</text>
</comment>
<sequence length="934" mass="104159">MSDYKDTLNLPKTAFPMKASLAQREPKRLQQWQDMDLYGKIREASAGRPKFILHDGPPYANGDLHVGHGVNKILKDIIVKSRTLDGYDAPYVPGWDCHGLPIELNVEKKVGKPGVKVTAAEFRQKCRDYAGTQVDKQRTDFMRMGVFGDWSNPYLTMDYHFEADIVRTLGRIVDNGHLQKGFKPVHWCTDCGSALAEAEVEYQDKTSPAIDVAYIALDQQAVRAALASDYQGNIAIPIWTTTPWTLPASMAVSLHPELEYVLIDAQGRALVVAADLAESCVERFGLPLLNILGRCKGAALEGLMLQHPYLEREIPVILGDHVTTESGTGAVHTAPAHGQDDFVVGAAYDIEVYNPVGSNGVYLPDTEFFAGQFVMKANSAIIDLLRERDALLHEEAYEHSYPHCWRHKTPIIFRATPQWFVNMHQRGLLDAAKAAVEGVEWLPEWGRARIDSMLEDRPDWCISRQRTWGVPITLFIHRQSGELHPRSSELIEQVALLIEEAGIDAWFDLEPAELLGVDADDYEKVTDTLDVWFDSGVTHACVLRQRDGLHSPADLYLEGSDQHRGWFQSSLLTGIGAYGEAPYKTVLTHGFTVDGVGRKMSKSIGNIVPAAKVMKDLGADILRLWVAGADFRGAVAVSDEIFKRTADSYRRIRNTARFLLSNLNGFDPTNDVLPYADMLSLDRWAVDRAASLQAELIADYENFQFHQIYQKLHNFCAGDLGGFYLDVIKDRQYTTRADSVARRSAQSAMYHIGEALVRWIAPILSYTAEEIWENLPGEHSDSVFLEQWYEGLQPIAEDAIMGRGYWQQLMAVRDAVNKEMEAKRAAGELRGSLDAEVTLFASGELKEQLEALGDELRFVLITSGARVLRSSEAPESSAQTEVEGLKLAIAVSEAEKCERCWHRSADIGEFAAHPTLCGRCVQNVDGDGEQRSFA</sequence>
<dbReference type="InterPro" id="IPR009080">
    <property type="entry name" value="tRNAsynth_Ia_anticodon-bd"/>
</dbReference>
<dbReference type="InterPro" id="IPR009008">
    <property type="entry name" value="Val/Leu/Ile-tRNA-synth_edit"/>
</dbReference>
<evidence type="ECO:0000259" key="15">
    <source>
        <dbReference type="Pfam" id="PF08264"/>
    </source>
</evidence>
<feature type="domain" description="Zinc finger FPG/IleRS-type" evidence="14">
    <location>
        <begin position="895"/>
        <end position="922"/>
    </location>
</feature>
<evidence type="ECO:0000256" key="9">
    <source>
        <dbReference type="ARBA" id="ARBA00023146"/>
    </source>
</evidence>
<keyword evidence="4 12" id="KW-0479">Metal-binding</keyword>
<feature type="binding site" evidence="12">
    <location>
        <position position="558"/>
    </location>
    <ligand>
        <name>L-isoleucyl-5'-AMP</name>
        <dbReference type="ChEBI" id="CHEBI:178002"/>
    </ligand>
</feature>
<dbReference type="Proteomes" id="UP001143307">
    <property type="component" value="Unassembled WGS sequence"/>
</dbReference>
<comment type="domain">
    <text evidence="12">IleRS has two distinct active sites: one for aminoacylation and one for editing. The misactivated valine is translocated from the active site to the editing site, which sterically excludes the correctly activated isoleucine. The single editing site contains two valyl binding pockets, one specific for each substrate (Val-AMP or Val-tRNA(Ile)).</text>
</comment>
<dbReference type="InterPro" id="IPR013155">
    <property type="entry name" value="M/V/L/I-tRNA-synth_anticd-bd"/>
</dbReference>
<evidence type="ECO:0000256" key="10">
    <source>
        <dbReference type="ARBA" id="ARBA00025217"/>
    </source>
</evidence>
<dbReference type="Pfam" id="PF00133">
    <property type="entry name" value="tRNA-synt_1"/>
    <property type="match status" value="1"/>
</dbReference>
<evidence type="ECO:0000256" key="3">
    <source>
        <dbReference type="ARBA" id="ARBA00022598"/>
    </source>
</evidence>
<dbReference type="RefSeq" id="WP_279253717.1">
    <property type="nucleotide sequence ID" value="NZ_SHNP01000005.1"/>
</dbReference>
<dbReference type="Pfam" id="PF06827">
    <property type="entry name" value="zf-FPG_IleRS"/>
    <property type="match status" value="1"/>
</dbReference>
<dbReference type="HAMAP" id="MF_02002">
    <property type="entry name" value="Ile_tRNA_synth_type1"/>
    <property type="match status" value="1"/>
</dbReference>
<dbReference type="Gene3D" id="3.40.50.620">
    <property type="entry name" value="HUPs"/>
    <property type="match status" value="2"/>
</dbReference>
<evidence type="ECO:0000313" key="16">
    <source>
        <dbReference type="EMBL" id="MCX2975055.1"/>
    </source>
</evidence>
<comment type="catalytic activity">
    <reaction evidence="11 12">
        <text>tRNA(Ile) + L-isoleucine + ATP = L-isoleucyl-tRNA(Ile) + AMP + diphosphate</text>
        <dbReference type="Rhea" id="RHEA:11060"/>
        <dbReference type="Rhea" id="RHEA-COMP:9666"/>
        <dbReference type="Rhea" id="RHEA-COMP:9695"/>
        <dbReference type="ChEBI" id="CHEBI:30616"/>
        <dbReference type="ChEBI" id="CHEBI:33019"/>
        <dbReference type="ChEBI" id="CHEBI:58045"/>
        <dbReference type="ChEBI" id="CHEBI:78442"/>
        <dbReference type="ChEBI" id="CHEBI:78528"/>
        <dbReference type="ChEBI" id="CHEBI:456215"/>
        <dbReference type="EC" id="6.1.1.5"/>
    </reaction>
</comment>
<evidence type="ECO:0000256" key="8">
    <source>
        <dbReference type="ARBA" id="ARBA00022917"/>
    </source>
</evidence>
<feature type="binding site" evidence="12">
    <location>
        <position position="917"/>
    </location>
    <ligand>
        <name>Zn(2+)</name>
        <dbReference type="ChEBI" id="CHEBI:29105"/>
    </ligand>
</feature>
<protein>
    <recommendedName>
        <fullName evidence="12">Isoleucine--tRNA ligase</fullName>
        <ecNumber evidence="12">6.1.1.5</ecNumber>
    </recommendedName>
    <alternativeName>
        <fullName evidence="12">Isoleucyl-tRNA synthetase</fullName>
        <shortName evidence="12">IleRS</shortName>
    </alternativeName>
</protein>
<accession>A0ABT3SYH7</accession>
<evidence type="ECO:0000259" key="13">
    <source>
        <dbReference type="Pfam" id="PF00133"/>
    </source>
</evidence>
<reference evidence="16" key="1">
    <citation type="submission" date="2019-02" db="EMBL/GenBank/DDBJ databases">
        <authorList>
            <person name="Li S.-H."/>
        </authorList>
    </citation>
    <scope>NUCLEOTIDE SEQUENCE</scope>
    <source>
        <strain evidence="16">IMCC8485</strain>
    </source>
</reference>
<evidence type="ECO:0000256" key="2">
    <source>
        <dbReference type="ARBA" id="ARBA00022490"/>
    </source>
</evidence>
<feature type="binding site" evidence="12">
    <location>
        <position position="920"/>
    </location>
    <ligand>
        <name>Zn(2+)</name>
        <dbReference type="ChEBI" id="CHEBI:29105"/>
    </ligand>
</feature>
<comment type="subunit">
    <text evidence="12">Monomer.</text>
</comment>
<dbReference type="PRINTS" id="PR00984">
    <property type="entry name" value="TRNASYNTHILE"/>
</dbReference>
<dbReference type="SUPFAM" id="SSF47323">
    <property type="entry name" value="Anticodon-binding domain of a subclass of class I aminoacyl-tRNA synthetases"/>
    <property type="match status" value="1"/>
</dbReference>
<comment type="cofactor">
    <cofactor evidence="12">
        <name>Zn(2+)</name>
        <dbReference type="ChEBI" id="CHEBI:29105"/>
    </cofactor>
    <text evidence="12">Binds 1 zinc ion per subunit.</text>
</comment>
<comment type="similarity">
    <text evidence="1 12">Belongs to the class-I aminoacyl-tRNA synthetase family. IleS type 1 subfamily.</text>
</comment>
<evidence type="ECO:0000256" key="6">
    <source>
        <dbReference type="ARBA" id="ARBA00022833"/>
    </source>
</evidence>
<dbReference type="Gene3D" id="3.90.740.10">
    <property type="entry name" value="Valyl/Leucyl/Isoleucyl-tRNA synthetase, editing domain"/>
    <property type="match status" value="1"/>
</dbReference>
<dbReference type="NCBIfam" id="TIGR00392">
    <property type="entry name" value="ileS"/>
    <property type="match status" value="1"/>
</dbReference>
<feature type="short sequence motif" description="'KMSKS' region" evidence="12">
    <location>
        <begin position="599"/>
        <end position="603"/>
    </location>
</feature>
<evidence type="ECO:0000313" key="17">
    <source>
        <dbReference type="Proteomes" id="UP001143307"/>
    </source>
</evidence>
<keyword evidence="8 12" id="KW-0648">Protein biosynthesis</keyword>
<evidence type="ECO:0000256" key="12">
    <source>
        <dbReference type="HAMAP-Rule" id="MF_02002"/>
    </source>
</evidence>
<dbReference type="SUPFAM" id="SSF50677">
    <property type="entry name" value="ValRS/IleRS/LeuRS editing domain"/>
    <property type="match status" value="1"/>
</dbReference>
<keyword evidence="17" id="KW-1185">Reference proteome</keyword>
<keyword evidence="7 12" id="KW-0067">ATP-binding</keyword>
<dbReference type="InterPro" id="IPR002301">
    <property type="entry name" value="Ile-tRNA-ligase"/>
</dbReference>
<keyword evidence="5 12" id="KW-0547">Nucleotide-binding</keyword>
<keyword evidence="2 12" id="KW-0963">Cytoplasm</keyword>
<dbReference type="EMBL" id="SHNP01000005">
    <property type="protein sequence ID" value="MCX2975055.1"/>
    <property type="molecule type" value="Genomic_DNA"/>
</dbReference>
<dbReference type="InterPro" id="IPR014729">
    <property type="entry name" value="Rossmann-like_a/b/a_fold"/>
</dbReference>
<dbReference type="InterPro" id="IPR023585">
    <property type="entry name" value="Ile-tRNA-ligase_type1"/>
</dbReference>
<feature type="domain" description="Aminoacyl-tRNA synthetase class Ia" evidence="13">
    <location>
        <begin position="28"/>
        <end position="637"/>
    </location>
</feature>
<dbReference type="InterPro" id="IPR010663">
    <property type="entry name" value="Znf_FPG/IleRS"/>
</dbReference>
<evidence type="ECO:0000259" key="14">
    <source>
        <dbReference type="Pfam" id="PF06827"/>
    </source>
</evidence>
<dbReference type="CDD" id="cd00818">
    <property type="entry name" value="IleRS_core"/>
    <property type="match status" value="1"/>
</dbReference>
<dbReference type="Gene3D" id="1.10.730.20">
    <property type="match status" value="1"/>
</dbReference>
<organism evidence="16 17">
    <name type="scientific">Candidatus Seongchinamella marina</name>
    <dbReference type="NCBI Taxonomy" id="2518990"/>
    <lineage>
        <taxon>Bacteria</taxon>
        <taxon>Pseudomonadati</taxon>
        <taxon>Pseudomonadota</taxon>
        <taxon>Gammaproteobacteria</taxon>
        <taxon>Cellvibrionales</taxon>
        <taxon>Halieaceae</taxon>
        <taxon>Seongchinamella</taxon>
    </lineage>
</organism>
<dbReference type="InterPro" id="IPR033708">
    <property type="entry name" value="Anticodon_Ile_BEm"/>
</dbReference>
<dbReference type="Pfam" id="PF08264">
    <property type="entry name" value="Anticodon_1"/>
    <property type="match status" value="1"/>
</dbReference>
<evidence type="ECO:0000256" key="11">
    <source>
        <dbReference type="ARBA" id="ARBA00048359"/>
    </source>
</evidence>
<dbReference type="PANTHER" id="PTHR42765:SF1">
    <property type="entry name" value="ISOLEUCINE--TRNA LIGASE, MITOCHONDRIAL"/>
    <property type="match status" value="1"/>
</dbReference>
<keyword evidence="9 12" id="KW-0030">Aminoacyl-tRNA synthetase</keyword>